<name>A0ACB7FKR8_NIBAL</name>
<proteinExistence type="predicted"/>
<dbReference type="Proteomes" id="UP000805704">
    <property type="component" value="Chromosome 1"/>
</dbReference>
<accession>A0ACB7FKR8</accession>
<sequence length="564" mass="65484">MCTAHLTDTREEKSEQTLDCRHELENMEAELKRIQQENSQLLVDARAARTYRDELDALRERAIKADKLESEVGRYREQLHKMEFYKAKVEELKEDNRVLQETKEVLEDQLEGWRARSDKIHQLEKHSLLLKARVHDMEQEREADRRRIEELQDENLTLCLAQRRSMEESQHLGWELEQLSMTTENTQGQQTLSEEVSERTCSRMLKLEKENQSLLRTIEELRVLSLNNSTHPKHNYHLECDHVCQMTCSTYNCTSSTEESTGLQTSCSNVGSHTNVFPLRAITQQMLNGDSNCRLRAEELEGVQSEILLTDNPDLHIQEKGQLEDENRVDHFKELMSDLEVLENNHNRLHCFVGSRDSSPSSKSSSPCHDSIFTGLPTRSSYASKHTQRLEAKCRALDTVNQHLQTSLDNTDRKVQRLQAEVQELEAENQSLQATLEELRISARRLEQLETEKQSLEQETTVLEREKRQLEKENRRLRQQAEIQEANLDSSNVCMASLEREMRFLVKEVEGLRETAERVKGLEGDNRELTKQAAIDQRTLATLREVRGGSLCCRVHADRMNNLP</sequence>
<protein>
    <submittedName>
        <fullName evidence="1">Girdin</fullName>
    </submittedName>
</protein>
<evidence type="ECO:0000313" key="2">
    <source>
        <dbReference type="Proteomes" id="UP000805704"/>
    </source>
</evidence>
<evidence type="ECO:0000313" key="1">
    <source>
        <dbReference type="EMBL" id="KAG8015134.1"/>
    </source>
</evidence>
<gene>
    <name evidence="1" type="primary">CCDC88A.2</name>
    <name evidence="1" type="ORF">GBF38_022443</name>
</gene>
<organism evidence="1 2">
    <name type="scientific">Nibea albiflora</name>
    <name type="common">Yellow drum</name>
    <name type="synonym">Corvina albiflora</name>
    <dbReference type="NCBI Taxonomy" id="240163"/>
    <lineage>
        <taxon>Eukaryota</taxon>
        <taxon>Metazoa</taxon>
        <taxon>Chordata</taxon>
        <taxon>Craniata</taxon>
        <taxon>Vertebrata</taxon>
        <taxon>Euteleostomi</taxon>
        <taxon>Actinopterygii</taxon>
        <taxon>Neopterygii</taxon>
        <taxon>Teleostei</taxon>
        <taxon>Neoteleostei</taxon>
        <taxon>Acanthomorphata</taxon>
        <taxon>Eupercaria</taxon>
        <taxon>Sciaenidae</taxon>
        <taxon>Nibea</taxon>
    </lineage>
</organism>
<reference evidence="1" key="1">
    <citation type="submission" date="2020-04" db="EMBL/GenBank/DDBJ databases">
        <title>A chromosome-scale assembly and high-density genetic map of the yellow drum (Nibea albiflora) genome.</title>
        <authorList>
            <person name="Xu D."/>
            <person name="Zhang W."/>
            <person name="Chen R."/>
            <person name="Tan P."/>
            <person name="Wang L."/>
            <person name="Song H."/>
            <person name="Tian L."/>
            <person name="Zhu Q."/>
            <person name="Wang B."/>
        </authorList>
    </citation>
    <scope>NUCLEOTIDE SEQUENCE</scope>
    <source>
        <strain evidence="1">ZJHYS-2018</strain>
    </source>
</reference>
<comment type="caution">
    <text evidence="1">The sequence shown here is derived from an EMBL/GenBank/DDBJ whole genome shotgun (WGS) entry which is preliminary data.</text>
</comment>
<keyword evidence="2" id="KW-1185">Reference proteome</keyword>
<dbReference type="EMBL" id="CM024789">
    <property type="protein sequence ID" value="KAG8015134.1"/>
    <property type="molecule type" value="Genomic_DNA"/>
</dbReference>